<proteinExistence type="predicted"/>
<accession>A0AAW8CMN5</accession>
<gene>
    <name evidence="1" type="ORF">QJU78_04830</name>
</gene>
<sequence>MGLDIYFQKNKENYGYFRKVNFLINWMYNNVSDFDNCQEIVIEKHHIEKLLSDTKKVLNTKTQEIAEEYLPCTTGFFFGSQLYDNYYYEDVKEVNEFCKKTLNEFDFEKDILLFYAWW</sequence>
<comment type="caution">
    <text evidence="1">The sequence shown here is derived from an EMBL/GenBank/DDBJ whole genome shotgun (WGS) entry which is preliminary data.</text>
</comment>
<dbReference type="RefSeq" id="WP_211597679.1">
    <property type="nucleotide sequence ID" value="NZ_JAGRQI010000007.1"/>
</dbReference>
<name>A0AAW8CMN5_9PAST</name>
<protein>
    <submittedName>
        <fullName evidence="1">Uncharacterized protein</fullName>
    </submittedName>
</protein>
<evidence type="ECO:0000313" key="2">
    <source>
        <dbReference type="Proteomes" id="UP001230466"/>
    </source>
</evidence>
<dbReference type="Proteomes" id="UP001230466">
    <property type="component" value="Unassembled WGS sequence"/>
</dbReference>
<dbReference type="AlphaFoldDB" id="A0AAW8CMN5"/>
<evidence type="ECO:0000313" key="1">
    <source>
        <dbReference type="EMBL" id="MDP8187097.1"/>
    </source>
</evidence>
<reference evidence="1" key="1">
    <citation type="journal article" date="2023" name="Front. Microbiol.">
        <title>Phylogeography and host specificity of Pasteurellaceae pathogenic to sea-farmed fish in the north-east Atlantic.</title>
        <authorList>
            <person name="Gulla S."/>
            <person name="Colquhoun D.J."/>
            <person name="Olsen A.B."/>
            <person name="Spilsberg B."/>
            <person name="Lagesen K."/>
            <person name="Aakesson C.P."/>
            <person name="Strom S."/>
            <person name="Manji F."/>
            <person name="Birkbeck T.H."/>
            <person name="Nilsen H.K."/>
        </authorList>
    </citation>
    <scope>NUCLEOTIDE SEQUENCE</scope>
    <source>
        <strain evidence="1">VIB1234</strain>
    </source>
</reference>
<organism evidence="1 2">
    <name type="scientific">Pasteurella atlantica</name>
    <dbReference type="NCBI Taxonomy" id="2827233"/>
    <lineage>
        <taxon>Bacteria</taxon>
        <taxon>Pseudomonadati</taxon>
        <taxon>Pseudomonadota</taxon>
        <taxon>Gammaproteobacteria</taxon>
        <taxon>Pasteurellales</taxon>
        <taxon>Pasteurellaceae</taxon>
        <taxon>Pasteurella</taxon>
    </lineage>
</organism>
<dbReference type="EMBL" id="JASAYJ010000008">
    <property type="protein sequence ID" value="MDP8187097.1"/>
    <property type="molecule type" value="Genomic_DNA"/>
</dbReference>